<keyword evidence="1" id="KW-0812">Transmembrane</keyword>
<evidence type="ECO:0000256" key="1">
    <source>
        <dbReference type="SAM" id="Phobius"/>
    </source>
</evidence>
<proteinExistence type="predicted"/>
<dbReference type="AlphaFoldDB" id="A0A940DJQ7"/>
<keyword evidence="1" id="KW-1133">Transmembrane helix</keyword>
<organism evidence="2 3">
    <name type="scientific">Candidatus Aphodosoma intestinipullorum</name>
    <dbReference type="NCBI Taxonomy" id="2840674"/>
    <lineage>
        <taxon>Bacteria</taxon>
        <taxon>Pseudomonadati</taxon>
        <taxon>Bacteroidota</taxon>
        <taxon>Bacteroidia</taxon>
        <taxon>Bacteroidales</taxon>
        <taxon>Candidatus Aphodosoma</taxon>
    </lineage>
</organism>
<evidence type="ECO:0000313" key="3">
    <source>
        <dbReference type="Proteomes" id="UP000712007"/>
    </source>
</evidence>
<keyword evidence="1" id="KW-0472">Membrane</keyword>
<feature type="transmembrane region" description="Helical" evidence="1">
    <location>
        <begin position="25"/>
        <end position="47"/>
    </location>
</feature>
<evidence type="ECO:0000313" key="2">
    <source>
        <dbReference type="EMBL" id="MBO8439686.1"/>
    </source>
</evidence>
<feature type="transmembrane region" description="Helical" evidence="1">
    <location>
        <begin position="132"/>
        <end position="154"/>
    </location>
</feature>
<reference evidence="2" key="2">
    <citation type="journal article" date="2021" name="PeerJ">
        <title>Extensive microbial diversity within the chicken gut microbiome revealed by metagenomics and culture.</title>
        <authorList>
            <person name="Gilroy R."/>
            <person name="Ravi A."/>
            <person name="Getino M."/>
            <person name="Pursley I."/>
            <person name="Horton D.L."/>
            <person name="Alikhan N.F."/>
            <person name="Baker D."/>
            <person name="Gharbi K."/>
            <person name="Hall N."/>
            <person name="Watson M."/>
            <person name="Adriaenssens E.M."/>
            <person name="Foster-Nyarko E."/>
            <person name="Jarju S."/>
            <person name="Secka A."/>
            <person name="Antonio M."/>
            <person name="Oren A."/>
            <person name="Chaudhuri R.R."/>
            <person name="La Ragione R."/>
            <person name="Hildebrand F."/>
            <person name="Pallen M.J."/>
        </authorList>
    </citation>
    <scope>NUCLEOTIDE SEQUENCE</scope>
    <source>
        <strain evidence="2">3924</strain>
    </source>
</reference>
<dbReference type="EMBL" id="JADIMV010000056">
    <property type="protein sequence ID" value="MBO8439686.1"/>
    <property type="molecule type" value="Genomic_DNA"/>
</dbReference>
<protein>
    <submittedName>
        <fullName evidence="2">Uncharacterized protein</fullName>
    </submittedName>
</protein>
<feature type="transmembrane region" description="Helical" evidence="1">
    <location>
        <begin position="67"/>
        <end position="86"/>
    </location>
</feature>
<reference evidence="2" key="1">
    <citation type="submission" date="2020-10" db="EMBL/GenBank/DDBJ databases">
        <authorList>
            <person name="Gilroy R."/>
        </authorList>
    </citation>
    <scope>NUCLEOTIDE SEQUENCE</scope>
    <source>
        <strain evidence="2">3924</strain>
    </source>
</reference>
<sequence>METIVLVLMILVCFSFMLKQSFRKLLSVGVIALVAALFTGLMWPVAIEQSRSQIEAWLANPQLMLDTSVVLSVEVALQMAFCIMAVNIQTEGHIKKWRLTVYKLLRWFPGVLIFPVLFSALVYAVFSFPGYSFPAVAWSLAAAVLIIIPAGSWLIRKTLPEKEIRLELLFIANALIGIFGIVATVNGRTAVEGIAEVHWGALAGIAGMTLGGLISGWIYYLIKNRYINNRQTKR</sequence>
<accession>A0A940DJQ7</accession>
<feature type="transmembrane region" description="Helical" evidence="1">
    <location>
        <begin position="197"/>
        <end position="222"/>
    </location>
</feature>
<gene>
    <name evidence="2" type="ORF">IAC51_03450</name>
</gene>
<name>A0A940DJQ7_9BACT</name>
<dbReference type="Proteomes" id="UP000712007">
    <property type="component" value="Unassembled WGS sequence"/>
</dbReference>
<comment type="caution">
    <text evidence="2">The sequence shown here is derived from an EMBL/GenBank/DDBJ whole genome shotgun (WGS) entry which is preliminary data.</text>
</comment>
<feature type="transmembrane region" description="Helical" evidence="1">
    <location>
        <begin position="107"/>
        <end position="126"/>
    </location>
</feature>
<feature type="transmembrane region" description="Helical" evidence="1">
    <location>
        <begin position="166"/>
        <end position="185"/>
    </location>
</feature>